<keyword evidence="3" id="KW-1185">Reference proteome</keyword>
<feature type="domain" description="DUF3854" evidence="1">
    <location>
        <begin position="193"/>
        <end position="301"/>
    </location>
</feature>
<evidence type="ECO:0000313" key="3">
    <source>
        <dbReference type="Proteomes" id="UP001477672"/>
    </source>
</evidence>
<gene>
    <name evidence="2" type="ORF">WMO24_08620</name>
</gene>
<organism evidence="2 3">
    <name type="scientific">Ruthenibacterium intestinale</name>
    <dbReference type="NCBI Taxonomy" id="3133163"/>
    <lineage>
        <taxon>Bacteria</taxon>
        <taxon>Bacillati</taxon>
        <taxon>Bacillota</taxon>
        <taxon>Clostridia</taxon>
        <taxon>Eubacteriales</taxon>
        <taxon>Oscillospiraceae</taxon>
        <taxon>Ruthenibacterium</taxon>
    </lineage>
</organism>
<dbReference type="CDD" id="cd00188">
    <property type="entry name" value="TOPRIM"/>
    <property type="match status" value="1"/>
</dbReference>
<name>A0ABV1GF73_9FIRM</name>
<accession>A0ABV1GF73</accession>
<protein>
    <submittedName>
        <fullName evidence="2">DUF3854 domain-containing protein</fullName>
    </submittedName>
</protein>
<evidence type="ECO:0000259" key="1">
    <source>
        <dbReference type="Pfam" id="PF12965"/>
    </source>
</evidence>
<dbReference type="Proteomes" id="UP001477672">
    <property type="component" value="Unassembled WGS sequence"/>
</dbReference>
<dbReference type="InterPro" id="IPR024385">
    <property type="entry name" value="DUF3854"/>
</dbReference>
<dbReference type="Pfam" id="PF12965">
    <property type="entry name" value="DUF3854"/>
    <property type="match status" value="1"/>
</dbReference>
<comment type="caution">
    <text evidence="2">The sequence shown here is derived from an EMBL/GenBank/DDBJ whole genome shotgun (WGS) entry which is preliminary data.</text>
</comment>
<reference evidence="2 3" key="1">
    <citation type="submission" date="2024-03" db="EMBL/GenBank/DDBJ databases">
        <title>Human intestinal bacterial collection.</title>
        <authorList>
            <person name="Pauvert C."/>
            <person name="Hitch T.C.A."/>
            <person name="Clavel T."/>
        </authorList>
    </citation>
    <scope>NUCLEOTIDE SEQUENCE [LARGE SCALE GENOMIC DNA]</scope>
    <source>
        <strain evidence="2 3">CLA-JM-H11</strain>
    </source>
</reference>
<dbReference type="EMBL" id="JBBMFA010000090">
    <property type="protein sequence ID" value="MEQ2520492.1"/>
    <property type="molecule type" value="Genomic_DNA"/>
</dbReference>
<evidence type="ECO:0000313" key="2">
    <source>
        <dbReference type="EMBL" id="MEQ2520492.1"/>
    </source>
</evidence>
<dbReference type="RefSeq" id="WP_349215991.1">
    <property type="nucleotide sequence ID" value="NZ_JBBMFA010000090.1"/>
</dbReference>
<proteinExistence type="predicted"/>
<sequence>MKKDVFRCPRCGFSGGVFDLYAHYEGIPRAAVRDALLTRLDVRGDIEHYRPSRDREPVTEECPLTDIDSRNATYQALLSQLTLASDHRANLLSRGLSPDEIERLNYKTTPVIGMSTIAKKLLADGHYLTGVPGFYRKAGEWTFISEWRGILIPVRDIQGRIQGLQIRRDNVTRRKFRWVSSVEEPDGCKAESWAHLAGTPQEMVILTEGPMKADIIHALTGKTIIAIAGVNALSQLERMLLQLRQSGTKKIMTAFDMDFLSNPHVERGYKNLTQMLTAMGFSYGTYIWDPTYKGLDDYVWQYCLGNGSAK</sequence>